<organism evidence="2">
    <name type="scientific">Tetraselmis sp. GSL018</name>
    <dbReference type="NCBI Taxonomy" id="582737"/>
    <lineage>
        <taxon>Eukaryota</taxon>
        <taxon>Viridiplantae</taxon>
        <taxon>Chlorophyta</taxon>
        <taxon>core chlorophytes</taxon>
        <taxon>Chlorodendrophyceae</taxon>
        <taxon>Chlorodendrales</taxon>
        <taxon>Chlorodendraceae</taxon>
        <taxon>Tetraselmis</taxon>
    </lineage>
</organism>
<sequence length="274" mass="29733">MASEAHEEGVGRPGSEEDSTFDESLCVEEFGGDIDGENFPECNGCYSLLDSEFDASSFVLGGNGSRRIFVVQDILRARGAHRPSFEFLGRIVEVADSSPENPPGSCSRGSPRSRVVAEGLTLSLRYEPPSAKFRFKCPGFTSYRIKVSKGGDFLYSRRGLPQEVLVDWEAAVAAWGQLEMAFGSPEGLARLVDNLKHVEVRAQPLELPPLVEEERPRPGGAGSYDWPRTFPSLLGWNPLQAVRKADEAIPGASHAMVALAAALLGYALGRASRF</sequence>
<gene>
    <name evidence="2" type="ORF">TSPGSL018_7997</name>
</gene>
<evidence type="ECO:0000256" key="1">
    <source>
        <dbReference type="SAM" id="MobiDB-lite"/>
    </source>
</evidence>
<reference evidence="2" key="1">
    <citation type="submission" date="2014-05" db="EMBL/GenBank/DDBJ databases">
        <title>The transcriptome of the halophilic microalga Tetraselmis sp. GSL018 isolated from the Great Salt Lake, Utah.</title>
        <authorList>
            <person name="Jinkerson R.E."/>
            <person name="D'Adamo S."/>
            <person name="Posewitz M.C."/>
        </authorList>
    </citation>
    <scope>NUCLEOTIDE SEQUENCE</scope>
    <source>
        <strain evidence="2">GSL018</strain>
    </source>
</reference>
<feature type="compositionally biased region" description="Basic and acidic residues" evidence="1">
    <location>
        <begin position="1"/>
        <end position="10"/>
    </location>
</feature>
<evidence type="ECO:0000313" key="2">
    <source>
        <dbReference type="EMBL" id="JAC68755.1"/>
    </source>
</evidence>
<dbReference type="EMBL" id="GBEZ01017593">
    <property type="protein sequence ID" value="JAC68755.1"/>
    <property type="molecule type" value="Transcribed_RNA"/>
</dbReference>
<feature type="region of interest" description="Disordered" evidence="1">
    <location>
        <begin position="1"/>
        <end position="22"/>
    </location>
</feature>
<accession>A0A061RDM6</accession>
<name>A0A061RDM6_9CHLO</name>
<dbReference type="AlphaFoldDB" id="A0A061RDM6"/>
<protein>
    <submittedName>
        <fullName evidence="2">Uncharacterized protein</fullName>
    </submittedName>
</protein>
<proteinExistence type="predicted"/>